<evidence type="ECO:0000256" key="1">
    <source>
        <dbReference type="ARBA" id="ARBA00004651"/>
    </source>
</evidence>
<feature type="transmembrane region" description="Helical" evidence="7">
    <location>
        <begin position="303"/>
        <end position="323"/>
    </location>
</feature>
<feature type="transmembrane region" description="Helical" evidence="7">
    <location>
        <begin position="215"/>
        <end position="237"/>
    </location>
</feature>
<feature type="transmembrane region" description="Helical" evidence="7">
    <location>
        <begin position="132"/>
        <end position="150"/>
    </location>
</feature>
<feature type="transmembrane region" description="Helical" evidence="7">
    <location>
        <begin position="329"/>
        <end position="351"/>
    </location>
</feature>
<dbReference type="AlphaFoldDB" id="A0A382AJP9"/>
<dbReference type="InterPro" id="IPR011701">
    <property type="entry name" value="MFS"/>
</dbReference>
<feature type="transmembrane region" description="Helical" evidence="7">
    <location>
        <begin position="244"/>
        <end position="264"/>
    </location>
</feature>
<dbReference type="InterPro" id="IPR020846">
    <property type="entry name" value="MFS_dom"/>
</dbReference>
<dbReference type="SUPFAM" id="SSF103473">
    <property type="entry name" value="MFS general substrate transporter"/>
    <property type="match status" value="1"/>
</dbReference>
<dbReference type="GO" id="GO:0005886">
    <property type="term" value="C:plasma membrane"/>
    <property type="evidence" value="ECO:0007669"/>
    <property type="project" value="UniProtKB-SubCell"/>
</dbReference>
<dbReference type="Pfam" id="PF07690">
    <property type="entry name" value="MFS_1"/>
    <property type="match status" value="1"/>
</dbReference>
<evidence type="ECO:0000256" key="2">
    <source>
        <dbReference type="ARBA" id="ARBA00022448"/>
    </source>
</evidence>
<organism evidence="9">
    <name type="scientific">marine metagenome</name>
    <dbReference type="NCBI Taxonomy" id="408172"/>
    <lineage>
        <taxon>unclassified sequences</taxon>
        <taxon>metagenomes</taxon>
        <taxon>ecological metagenomes</taxon>
    </lineage>
</organism>
<dbReference type="GO" id="GO:0022857">
    <property type="term" value="F:transmembrane transporter activity"/>
    <property type="evidence" value="ECO:0007669"/>
    <property type="project" value="InterPro"/>
</dbReference>
<dbReference type="InterPro" id="IPR050171">
    <property type="entry name" value="MFS_Transporters"/>
</dbReference>
<gene>
    <name evidence="9" type="ORF">METZ01_LOCUS154463</name>
</gene>
<feature type="non-terminal residue" evidence="9">
    <location>
        <position position="1"/>
    </location>
</feature>
<feature type="transmembrane region" description="Helical" evidence="7">
    <location>
        <begin position="12"/>
        <end position="33"/>
    </location>
</feature>
<keyword evidence="2" id="KW-0813">Transport</keyword>
<name>A0A382AJP9_9ZZZZ</name>
<evidence type="ECO:0000256" key="3">
    <source>
        <dbReference type="ARBA" id="ARBA00022475"/>
    </source>
</evidence>
<feature type="domain" description="Major facilitator superfamily (MFS) profile" evidence="8">
    <location>
        <begin position="1"/>
        <end position="358"/>
    </location>
</feature>
<keyword evidence="6 7" id="KW-0472">Membrane</keyword>
<dbReference type="PROSITE" id="PS50850">
    <property type="entry name" value="MFS"/>
    <property type="match status" value="1"/>
</dbReference>
<dbReference type="PANTHER" id="PTHR23517:SF3">
    <property type="entry name" value="INTEGRAL MEMBRANE TRANSPORT PROTEIN"/>
    <property type="match status" value="1"/>
</dbReference>
<evidence type="ECO:0000256" key="5">
    <source>
        <dbReference type="ARBA" id="ARBA00022989"/>
    </source>
</evidence>
<dbReference type="EMBL" id="UINC01025649">
    <property type="protein sequence ID" value="SVB01609.1"/>
    <property type="molecule type" value="Genomic_DNA"/>
</dbReference>
<keyword evidence="3" id="KW-1003">Cell membrane</keyword>
<comment type="subcellular location">
    <subcellularLocation>
        <location evidence="1">Cell membrane</location>
        <topology evidence="1">Multi-pass membrane protein</topology>
    </subcellularLocation>
</comment>
<protein>
    <recommendedName>
        <fullName evidence="8">Major facilitator superfamily (MFS) profile domain-containing protein</fullName>
    </recommendedName>
</protein>
<reference evidence="9" key="1">
    <citation type="submission" date="2018-05" db="EMBL/GenBank/DDBJ databases">
        <authorList>
            <person name="Lanie J.A."/>
            <person name="Ng W.-L."/>
            <person name="Kazmierczak K.M."/>
            <person name="Andrzejewski T.M."/>
            <person name="Davidsen T.M."/>
            <person name="Wayne K.J."/>
            <person name="Tettelin H."/>
            <person name="Glass J.I."/>
            <person name="Rusch D."/>
            <person name="Podicherti R."/>
            <person name="Tsui H.-C.T."/>
            <person name="Winkler M.E."/>
        </authorList>
    </citation>
    <scope>NUCLEOTIDE SEQUENCE</scope>
</reference>
<evidence type="ECO:0000256" key="4">
    <source>
        <dbReference type="ARBA" id="ARBA00022692"/>
    </source>
</evidence>
<evidence type="ECO:0000259" key="8">
    <source>
        <dbReference type="PROSITE" id="PS50850"/>
    </source>
</evidence>
<dbReference type="InterPro" id="IPR036259">
    <property type="entry name" value="MFS_trans_sf"/>
</dbReference>
<evidence type="ECO:0000256" key="7">
    <source>
        <dbReference type="SAM" id="Phobius"/>
    </source>
</evidence>
<proteinExistence type="predicted"/>
<feature type="transmembrane region" description="Helical" evidence="7">
    <location>
        <begin position="45"/>
        <end position="62"/>
    </location>
</feature>
<evidence type="ECO:0000256" key="6">
    <source>
        <dbReference type="ARBA" id="ARBA00023136"/>
    </source>
</evidence>
<evidence type="ECO:0000313" key="9">
    <source>
        <dbReference type="EMBL" id="SVB01609.1"/>
    </source>
</evidence>
<accession>A0A382AJP9</accession>
<dbReference type="PANTHER" id="PTHR23517">
    <property type="entry name" value="RESISTANCE PROTEIN MDTM, PUTATIVE-RELATED-RELATED"/>
    <property type="match status" value="1"/>
</dbReference>
<keyword evidence="4 7" id="KW-0812">Transmembrane</keyword>
<dbReference type="Gene3D" id="1.20.1250.20">
    <property type="entry name" value="MFS general substrate transporter like domains"/>
    <property type="match status" value="2"/>
</dbReference>
<feature type="transmembrane region" description="Helical" evidence="7">
    <location>
        <begin position="270"/>
        <end position="291"/>
    </location>
</feature>
<keyword evidence="5 7" id="KW-1133">Transmembrane helix</keyword>
<sequence length="371" mass="36453">LPIWLLGGGYGYVATSVVVGAGGAGAAAGAWLVGRSTDRWGPARVATGSLSLMVVASATMALVGHVLVLGLGHLAFGVGSIGVMLSRQADLTRRIPVWLRGRAMSMMGGSMRLSVLVGTACGGVLVDLVGGRWTIAAAGLGAAIGLPAVIPTARRPEREVAPTGAGGPGLATVVRNETRPLLAVGVFGALAMAAREGRMVILPLVGVALGLRPSAIGALVAAGYAADLLLFPVSGYVMDRLGRLAAMVPAYGLLAAGFLLLASADTSTGVLVAGVVMGVGNGLSSGSLFTLGSDVAPVEGTASFLAAVSVLIDTGRIMGPLLVGVVADALGLGAAAVALTVVMVAGVLWLLTVVGETSDRSTGVGTGSSGS</sequence>